<evidence type="ECO:0000313" key="2">
    <source>
        <dbReference type="EMBL" id="KAH0549531.1"/>
    </source>
</evidence>
<feature type="region of interest" description="Disordered" evidence="1">
    <location>
        <begin position="65"/>
        <end position="84"/>
    </location>
</feature>
<proteinExistence type="predicted"/>
<reference evidence="2 3" key="1">
    <citation type="journal article" date="2021" name="J. Hered.">
        <title>A chromosome-level genome assembly of the parasitoid wasp, Cotesia glomerata (Hymenoptera: Braconidae).</title>
        <authorList>
            <person name="Pinto B.J."/>
            <person name="Weis J.J."/>
            <person name="Gamble T."/>
            <person name="Ode P.J."/>
            <person name="Paul R."/>
            <person name="Zaspel J.M."/>
        </authorList>
    </citation>
    <scope>NUCLEOTIDE SEQUENCE [LARGE SCALE GENOMIC DNA]</scope>
    <source>
        <strain evidence="2">CgM1</strain>
    </source>
</reference>
<organism evidence="2 3">
    <name type="scientific">Cotesia glomerata</name>
    <name type="common">Lepidopteran parasitic wasp</name>
    <name type="synonym">Apanteles glomeratus</name>
    <dbReference type="NCBI Taxonomy" id="32391"/>
    <lineage>
        <taxon>Eukaryota</taxon>
        <taxon>Metazoa</taxon>
        <taxon>Ecdysozoa</taxon>
        <taxon>Arthropoda</taxon>
        <taxon>Hexapoda</taxon>
        <taxon>Insecta</taxon>
        <taxon>Pterygota</taxon>
        <taxon>Neoptera</taxon>
        <taxon>Endopterygota</taxon>
        <taxon>Hymenoptera</taxon>
        <taxon>Apocrita</taxon>
        <taxon>Ichneumonoidea</taxon>
        <taxon>Braconidae</taxon>
        <taxon>Microgastrinae</taxon>
        <taxon>Cotesia</taxon>
    </lineage>
</organism>
<keyword evidence="3" id="KW-1185">Reference proteome</keyword>
<dbReference type="Proteomes" id="UP000826195">
    <property type="component" value="Unassembled WGS sequence"/>
</dbReference>
<gene>
    <name evidence="2" type="ORF">KQX54_010090</name>
</gene>
<name>A0AAV7IEA3_COTGL</name>
<protein>
    <submittedName>
        <fullName evidence="2">Uncharacterized protein</fullName>
    </submittedName>
</protein>
<feature type="compositionally biased region" description="Basic and acidic residues" evidence="1">
    <location>
        <begin position="75"/>
        <end position="84"/>
    </location>
</feature>
<evidence type="ECO:0000256" key="1">
    <source>
        <dbReference type="SAM" id="MobiDB-lite"/>
    </source>
</evidence>
<evidence type="ECO:0000313" key="3">
    <source>
        <dbReference type="Proteomes" id="UP000826195"/>
    </source>
</evidence>
<sequence length="84" mass="9578">MNTPQNVSISGFTERFKRHGHHCQSFLRISRRRSEFRYTVASGWRPEQTGNSAICERGIGAEKWRPVGGKGTARKIGERRETSS</sequence>
<comment type="caution">
    <text evidence="2">The sequence shown here is derived from an EMBL/GenBank/DDBJ whole genome shotgun (WGS) entry which is preliminary data.</text>
</comment>
<dbReference type="EMBL" id="JAHXZJ010001864">
    <property type="protein sequence ID" value="KAH0549531.1"/>
    <property type="molecule type" value="Genomic_DNA"/>
</dbReference>
<dbReference type="AlphaFoldDB" id="A0AAV7IEA3"/>
<accession>A0AAV7IEA3</accession>